<dbReference type="Proteomes" id="UP001239169">
    <property type="component" value="Chromosome"/>
</dbReference>
<dbReference type="EMBL" id="CP124685">
    <property type="protein sequence ID" value="WGX76250.1"/>
    <property type="molecule type" value="Genomic_DNA"/>
</dbReference>
<feature type="transmembrane region" description="Helical" evidence="1">
    <location>
        <begin position="20"/>
        <end position="44"/>
    </location>
</feature>
<reference evidence="2 3" key="1">
    <citation type="submission" date="2023-04" db="EMBL/GenBank/DDBJ databases">
        <title>Bacteria Genome Submission.</title>
        <authorList>
            <person name="Isaac P."/>
        </authorList>
    </citation>
    <scope>NUCLEOTIDE SEQUENCE [LARGE SCALE GENOMIC DNA]</scope>
    <source>
        <strain evidence="2 3">SampleS7P1</strain>
    </source>
</reference>
<keyword evidence="1" id="KW-1133">Transmembrane helix</keyword>
<proteinExistence type="predicted"/>
<evidence type="ECO:0000313" key="3">
    <source>
        <dbReference type="Proteomes" id="UP001239169"/>
    </source>
</evidence>
<protein>
    <submittedName>
        <fullName evidence="2">Uncharacterized protein</fullName>
    </submittedName>
</protein>
<keyword evidence="1" id="KW-0472">Membrane</keyword>
<organism evidence="2 3">
    <name type="scientific">Paraclostridium bifermentans</name>
    <name type="common">Clostridium bifermentans</name>
    <dbReference type="NCBI Taxonomy" id="1490"/>
    <lineage>
        <taxon>Bacteria</taxon>
        <taxon>Bacillati</taxon>
        <taxon>Bacillota</taxon>
        <taxon>Clostridia</taxon>
        <taxon>Peptostreptococcales</taxon>
        <taxon>Peptostreptococcaceae</taxon>
        <taxon>Paraclostridium</taxon>
    </lineage>
</organism>
<keyword evidence="3" id="KW-1185">Reference proteome</keyword>
<evidence type="ECO:0000313" key="2">
    <source>
        <dbReference type="EMBL" id="WGX76250.1"/>
    </source>
</evidence>
<name>A0ABY8R3Y7_PARBF</name>
<gene>
    <name evidence="2" type="ORF">QJS64_02525</name>
</gene>
<accession>A0ABY8R3Y7</accession>
<keyword evidence="1" id="KW-0812">Transmembrane</keyword>
<sequence length="62" mass="7241">MNIYKNLAVLQVWGYLDNLYYLYFNIFSIGNIVGCVLFLIGIILNAKFDEIYKQNQLKSLSN</sequence>
<evidence type="ECO:0000256" key="1">
    <source>
        <dbReference type="SAM" id="Phobius"/>
    </source>
</evidence>